<feature type="region of interest" description="Disordered" evidence="4">
    <location>
        <begin position="828"/>
        <end position="858"/>
    </location>
</feature>
<dbReference type="Gene3D" id="3.30.710.10">
    <property type="entry name" value="Potassium Channel Kv1.1, Chain A"/>
    <property type="match status" value="1"/>
</dbReference>
<feature type="compositionally biased region" description="Basic and acidic residues" evidence="4">
    <location>
        <begin position="840"/>
        <end position="858"/>
    </location>
</feature>
<evidence type="ECO:0000259" key="6">
    <source>
        <dbReference type="PROSITE" id="PS50960"/>
    </source>
</evidence>
<sequence length="858" mass="93182">MKMSMPPSPTAFGTTAPTSVSSTNNTNSESSTPTPSNSHNSTSVNHTSSSGEGNQQFCLRWNNFRSNLQQTFLNLFEKQSFVDVTISCDEKSIQAHRMVLSACSPYFQTILKESDCSHPVIILQGVKWCELKAVVDFMYKGEINVSQDELAGLLRVAESLKVRGLTEVCDGDEPEATTISTSPAPRPRVGEEAPRKRRRYSGDDTHINHARSRSPSPDIASPPMAMDFLDTTLDPIFSQANFNRSSASSQNSSHGNGNHHGANVNSPASLASSLSSLAAHLPGGMPPPGHSLAHLPPHLAHLPPLSPLSPLLNMHHPAMARPHQTPEDFEIRPGIAEMIREEERRRRELPDMVRRQSVLPGAPHLPNPAKLLESSHHWMGTSMADSYQAQVQAAWQKSWNQTQSLLQNLRFRERGPLKSWRPETMADAIHAVLKEGLSLSQAARKYDIPYPTFVLYANRVHNLLGPSAEPGDLRPKGRGRPQRILLGSWPEEQIKVVIRAVVFRDTSVFKDEERKARMENKHKPVIKQEQRPASNPEGSITTTSPDGTSLAYKPGTPNSTGTPDTTRSSSSTPGTSLGGPSIAVTLPHALGQMTRTATPQGPAGMPSMGADAPFQDPSTETHPSSMQHSPQQSPAVSTPLPPLSSPGTPEVAVSVPSSSPPQVSRSPIVGGIAVKNEGMQEPNTSISPSRQSPISTSPPRHSPSSFKSTHTHSNNGPTINGNSPNTNGPMISQSQMPFPPHMLQQQIMGSMLQGSMPPNMPPPPPPNHARPNMPPTAFPGYMRMPMPPHAPRSMQHEESPEALLFNKIVGGSQFPPMNLRPYFHPDAAVAHGSRNPNAMFHRDPSLDSIKSEPEPILN</sequence>
<reference evidence="8" key="1">
    <citation type="submission" date="2025-08" db="UniProtKB">
        <authorList>
            <consortium name="RefSeq"/>
        </authorList>
    </citation>
    <scope>IDENTIFICATION</scope>
    <source>
        <tissue evidence="8">Whole organism</tissue>
    </source>
</reference>
<feature type="region of interest" description="Disordered" evidence="4">
    <location>
        <begin position="514"/>
        <end position="737"/>
    </location>
</feature>
<dbReference type="PROSITE" id="PS50097">
    <property type="entry name" value="BTB"/>
    <property type="match status" value="1"/>
</dbReference>
<dbReference type="PANTHER" id="PTHR23110">
    <property type="entry name" value="BTB DOMAIN TRANSCRIPTION FACTOR"/>
    <property type="match status" value="1"/>
</dbReference>
<feature type="region of interest" description="Disordered" evidence="4">
    <location>
        <begin position="171"/>
        <end position="225"/>
    </location>
</feature>
<feature type="compositionally biased region" description="Low complexity" evidence="4">
    <location>
        <begin position="645"/>
        <end position="669"/>
    </location>
</feature>
<feature type="compositionally biased region" description="Basic and acidic residues" evidence="4">
    <location>
        <begin position="514"/>
        <end position="530"/>
    </location>
</feature>
<protein>
    <submittedName>
        <fullName evidence="8">Protein bric-a-brac 1 isoform X1</fullName>
    </submittedName>
</protein>
<proteinExistence type="predicted"/>
<evidence type="ECO:0000256" key="1">
    <source>
        <dbReference type="ARBA" id="ARBA00004123"/>
    </source>
</evidence>
<evidence type="ECO:0000313" key="7">
    <source>
        <dbReference type="Proteomes" id="UP000694843"/>
    </source>
</evidence>
<feature type="compositionally biased region" description="Low complexity" evidence="4">
    <location>
        <begin position="559"/>
        <end position="581"/>
    </location>
</feature>
<dbReference type="InterPro" id="IPR009057">
    <property type="entry name" value="Homeodomain-like_sf"/>
</dbReference>
<comment type="subcellular location">
    <subcellularLocation>
        <location evidence="1 3">Nucleus</location>
    </subcellularLocation>
</comment>
<dbReference type="SUPFAM" id="SSF46689">
    <property type="entry name" value="Homeodomain-like"/>
    <property type="match status" value="1"/>
</dbReference>
<evidence type="ECO:0000313" key="8">
    <source>
        <dbReference type="RefSeq" id="XP_047737027.1"/>
    </source>
</evidence>
<dbReference type="SUPFAM" id="SSF54695">
    <property type="entry name" value="POZ domain"/>
    <property type="match status" value="1"/>
</dbReference>
<dbReference type="Proteomes" id="UP000694843">
    <property type="component" value="Unplaced"/>
</dbReference>
<dbReference type="InterPro" id="IPR011333">
    <property type="entry name" value="SKP1/BTB/POZ_sf"/>
</dbReference>
<keyword evidence="3" id="KW-0238">DNA-binding</keyword>
<dbReference type="AlphaFoldDB" id="A0A979FJX9"/>
<feature type="domain" description="HTH psq-type" evidence="6">
    <location>
        <begin position="411"/>
        <end position="463"/>
    </location>
</feature>
<dbReference type="RefSeq" id="XP_047737027.1">
    <property type="nucleotide sequence ID" value="XM_047881071.1"/>
</dbReference>
<feature type="region of interest" description="Disordered" evidence="4">
    <location>
        <begin position="244"/>
        <end position="269"/>
    </location>
</feature>
<dbReference type="InterPro" id="IPR000210">
    <property type="entry name" value="BTB/POZ_dom"/>
</dbReference>
<organism evidence="7 8">
    <name type="scientific">Hyalella azteca</name>
    <name type="common">Amphipod</name>
    <dbReference type="NCBI Taxonomy" id="294128"/>
    <lineage>
        <taxon>Eukaryota</taxon>
        <taxon>Metazoa</taxon>
        <taxon>Ecdysozoa</taxon>
        <taxon>Arthropoda</taxon>
        <taxon>Crustacea</taxon>
        <taxon>Multicrustacea</taxon>
        <taxon>Malacostraca</taxon>
        <taxon>Eumalacostraca</taxon>
        <taxon>Peracarida</taxon>
        <taxon>Amphipoda</taxon>
        <taxon>Senticaudata</taxon>
        <taxon>Talitrida</taxon>
        <taxon>Talitroidea</taxon>
        <taxon>Hyalellidae</taxon>
        <taxon>Hyalella</taxon>
    </lineage>
</organism>
<feature type="compositionally biased region" description="Low complexity" evidence="4">
    <location>
        <begin position="622"/>
        <end position="638"/>
    </location>
</feature>
<name>A0A979FJX9_HYAAZ</name>
<dbReference type="SMART" id="SM00225">
    <property type="entry name" value="BTB"/>
    <property type="match status" value="1"/>
</dbReference>
<dbReference type="GO" id="GO:0003677">
    <property type="term" value="F:DNA binding"/>
    <property type="evidence" value="ECO:0007669"/>
    <property type="project" value="UniProtKB-UniRule"/>
</dbReference>
<gene>
    <name evidence="8" type="primary">LOC108681192</name>
</gene>
<dbReference type="PANTHER" id="PTHR23110:SF109">
    <property type="entry name" value="FI07618P-RELATED"/>
    <property type="match status" value="1"/>
</dbReference>
<dbReference type="Pfam" id="PF05225">
    <property type="entry name" value="HTH_psq"/>
    <property type="match status" value="1"/>
</dbReference>
<evidence type="ECO:0000259" key="5">
    <source>
        <dbReference type="PROSITE" id="PS50097"/>
    </source>
</evidence>
<dbReference type="InterPro" id="IPR007889">
    <property type="entry name" value="HTH_Psq"/>
</dbReference>
<evidence type="ECO:0000256" key="3">
    <source>
        <dbReference type="PROSITE-ProRule" id="PRU00320"/>
    </source>
</evidence>
<keyword evidence="7" id="KW-1185">Reference proteome</keyword>
<feature type="domain" description="BTB" evidence="5">
    <location>
        <begin position="82"/>
        <end position="147"/>
    </location>
</feature>
<dbReference type="GO" id="GO:0005634">
    <property type="term" value="C:nucleus"/>
    <property type="evidence" value="ECO:0007669"/>
    <property type="project" value="UniProtKB-SubCell"/>
</dbReference>
<dbReference type="GO" id="GO:0006357">
    <property type="term" value="P:regulation of transcription by RNA polymerase II"/>
    <property type="evidence" value="ECO:0007669"/>
    <property type="project" value="TreeGrafter"/>
</dbReference>
<accession>A0A979FJX9</accession>
<feature type="compositionally biased region" description="Low complexity" evidence="4">
    <location>
        <begin position="14"/>
        <end position="50"/>
    </location>
</feature>
<dbReference type="GeneID" id="108681192"/>
<evidence type="ECO:0000256" key="4">
    <source>
        <dbReference type="SAM" id="MobiDB-lite"/>
    </source>
</evidence>
<dbReference type="PROSITE" id="PS50960">
    <property type="entry name" value="HTH_PSQ"/>
    <property type="match status" value="1"/>
</dbReference>
<dbReference type="Pfam" id="PF00651">
    <property type="entry name" value="BTB"/>
    <property type="match status" value="1"/>
</dbReference>
<feature type="compositionally biased region" description="Basic and acidic residues" evidence="4">
    <location>
        <begin position="188"/>
        <end position="207"/>
    </location>
</feature>
<feature type="compositionally biased region" description="Polar residues" evidence="4">
    <location>
        <begin position="681"/>
        <end position="736"/>
    </location>
</feature>
<feature type="compositionally biased region" description="Polar residues" evidence="4">
    <location>
        <begin position="531"/>
        <end position="547"/>
    </location>
</feature>
<feature type="region of interest" description="Disordered" evidence="4">
    <location>
        <begin position="1"/>
        <end position="51"/>
    </location>
</feature>
<dbReference type="OrthoDB" id="6611570at2759"/>
<keyword evidence="2 3" id="KW-0539">Nucleus</keyword>
<dbReference type="InterPro" id="IPR051095">
    <property type="entry name" value="Dros_DevTransReg"/>
</dbReference>
<feature type="DNA-binding region" description="H-T-H motif" evidence="3">
    <location>
        <begin position="439"/>
        <end position="459"/>
    </location>
</feature>
<evidence type="ECO:0000256" key="2">
    <source>
        <dbReference type="ARBA" id="ARBA00023242"/>
    </source>
</evidence>
<dbReference type="CDD" id="cd18315">
    <property type="entry name" value="BTB_POZ_BAB-like"/>
    <property type="match status" value="1"/>
</dbReference>